<dbReference type="EMBL" id="KI894014">
    <property type="protein sequence ID" value="OCF47932.1"/>
    <property type="molecule type" value="Genomic_DNA"/>
</dbReference>
<dbReference type="GeneID" id="30174165"/>
<dbReference type="AlphaFoldDB" id="A0A1B9HXE0"/>
<dbReference type="KEGG" id="kpin:30174165"/>
<gene>
    <name evidence="2" type="ORF">I206_05796</name>
    <name evidence="3" type="ORF">I206_107467</name>
</gene>
<feature type="transmembrane region" description="Helical" evidence="1">
    <location>
        <begin position="77"/>
        <end position="98"/>
    </location>
</feature>
<reference evidence="3" key="2">
    <citation type="submission" date="2013-07" db="EMBL/GenBank/DDBJ databases">
        <authorList>
            <consortium name="The Broad Institute Genome Sequencing Platform"/>
            <person name="Cuomo C."/>
            <person name="Litvintseva A."/>
            <person name="Chen Y."/>
            <person name="Heitman J."/>
            <person name="Sun S."/>
            <person name="Springer D."/>
            <person name="Dromer F."/>
            <person name="Young S.K."/>
            <person name="Zeng Q."/>
            <person name="Gargeya S."/>
            <person name="Fitzgerald M."/>
            <person name="Abouelleil A."/>
            <person name="Alvarado L."/>
            <person name="Berlin A.M."/>
            <person name="Chapman S.B."/>
            <person name="Dewar J."/>
            <person name="Goldberg J."/>
            <person name="Griggs A."/>
            <person name="Gujja S."/>
            <person name="Hansen M."/>
            <person name="Howarth C."/>
            <person name="Imamovic A."/>
            <person name="Larimer J."/>
            <person name="McCowan C."/>
            <person name="Murphy C."/>
            <person name="Pearson M."/>
            <person name="Priest M."/>
            <person name="Roberts A."/>
            <person name="Saif S."/>
            <person name="Shea T."/>
            <person name="Sykes S."/>
            <person name="Wortman J."/>
            <person name="Nusbaum C."/>
            <person name="Birren B."/>
        </authorList>
    </citation>
    <scope>NUCLEOTIDE SEQUENCE</scope>
    <source>
        <strain evidence="3">CBS 10737</strain>
    </source>
</reference>
<evidence type="ECO:0000313" key="2">
    <source>
        <dbReference type="EMBL" id="OCF47932.1"/>
    </source>
</evidence>
<dbReference type="Proteomes" id="UP000094020">
    <property type="component" value="Chromosome 11"/>
</dbReference>
<keyword evidence="1" id="KW-0472">Membrane</keyword>
<evidence type="ECO:0008006" key="5">
    <source>
        <dbReference type="Google" id="ProtNLM"/>
    </source>
</evidence>
<reference evidence="3" key="4">
    <citation type="submission" date="2024-02" db="EMBL/GenBank/DDBJ databases">
        <title>Comparative genomics of Cryptococcus and Kwoniella reveals pathogenesis evolution and contrasting modes of karyotype evolution via chromosome fusion or intercentromeric recombination.</title>
        <authorList>
            <person name="Coelho M.A."/>
            <person name="David-Palma M."/>
            <person name="Shea T."/>
            <person name="Bowers K."/>
            <person name="McGinley-Smith S."/>
            <person name="Mohammad A.W."/>
            <person name="Gnirke A."/>
            <person name="Yurkov A.M."/>
            <person name="Nowrousian M."/>
            <person name="Sun S."/>
            <person name="Cuomo C.A."/>
            <person name="Heitman J."/>
        </authorList>
    </citation>
    <scope>NUCLEOTIDE SEQUENCE</scope>
    <source>
        <strain evidence="3">CBS 10737</strain>
    </source>
</reference>
<accession>A0A1B9HXE0</accession>
<proteinExistence type="predicted"/>
<name>A0A1B9HXE0_9TREE</name>
<reference evidence="2" key="3">
    <citation type="submission" date="2016-07" db="EMBL/GenBank/DDBJ databases">
        <title>Evolution of pathogenesis and genome organization in the Tremellales.</title>
        <authorList>
            <person name="Cuomo C."/>
            <person name="Litvintseva A."/>
            <person name="Heitman J."/>
            <person name="Chen Y."/>
            <person name="Sun S."/>
            <person name="Springer D."/>
            <person name="Dromer F."/>
            <person name="Young S."/>
            <person name="Zeng Q."/>
            <person name="Chapman S."/>
            <person name="Gujja S."/>
            <person name="Saif S."/>
            <person name="Birren B."/>
        </authorList>
    </citation>
    <scope>NUCLEOTIDE SEQUENCE</scope>
    <source>
        <strain evidence="2">CBS 10737</strain>
    </source>
</reference>
<organism evidence="2">
    <name type="scientific">Kwoniella pini CBS 10737</name>
    <dbReference type="NCBI Taxonomy" id="1296096"/>
    <lineage>
        <taxon>Eukaryota</taxon>
        <taxon>Fungi</taxon>
        <taxon>Dikarya</taxon>
        <taxon>Basidiomycota</taxon>
        <taxon>Agaricomycotina</taxon>
        <taxon>Tremellomycetes</taxon>
        <taxon>Tremellales</taxon>
        <taxon>Cryptococcaceae</taxon>
        <taxon>Kwoniella</taxon>
    </lineage>
</organism>
<protein>
    <recommendedName>
        <fullName evidence="5">Transmembrane protein</fullName>
    </recommendedName>
</protein>
<evidence type="ECO:0000256" key="1">
    <source>
        <dbReference type="SAM" id="Phobius"/>
    </source>
</evidence>
<dbReference type="OrthoDB" id="2564743at2759"/>
<evidence type="ECO:0000313" key="3">
    <source>
        <dbReference type="EMBL" id="WWC73497.1"/>
    </source>
</evidence>
<dbReference type="EMBL" id="CP144529">
    <property type="protein sequence ID" value="WWC73497.1"/>
    <property type="molecule type" value="Genomic_DNA"/>
</dbReference>
<evidence type="ECO:0000313" key="4">
    <source>
        <dbReference type="Proteomes" id="UP000094020"/>
    </source>
</evidence>
<keyword evidence="1" id="KW-0812">Transmembrane</keyword>
<reference evidence="2" key="1">
    <citation type="submission" date="2013-07" db="EMBL/GenBank/DDBJ databases">
        <title>The Genome Sequence of Cryptococcus pinus CBS10737.</title>
        <authorList>
            <consortium name="The Broad Institute Genome Sequencing Platform"/>
            <person name="Cuomo C."/>
            <person name="Litvintseva A."/>
            <person name="Chen Y."/>
            <person name="Heitman J."/>
            <person name="Sun S."/>
            <person name="Springer D."/>
            <person name="Dromer F."/>
            <person name="Young S.K."/>
            <person name="Zeng Q."/>
            <person name="Gargeya S."/>
            <person name="Fitzgerald M."/>
            <person name="Abouelleil A."/>
            <person name="Alvarado L."/>
            <person name="Berlin A.M."/>
            <person name="Chapman S.B."/>
            <person name="Dewar J."/>
            <person name="Goldberg J."/>
            <person name="Griggs A."/>
            <person name="Gujja S."/>
            <person name="Hansen M."/>
            <person name="Howarth C."/>
            <person name="Imamovic A."/>
            <person name="Larimer J."/>
            <person name="McCowan C."/>
            <person name="Murphy C."/>
            <person name="Pearson M."/>
            <person name="Priest M."/>
            <person name="Roberts A."/>
            <person name="Saif S."/>
            <person name="Shea T."/>
            <person name="Sykes S."/>
            <person name="Wortman J."/>
            <person name="Nusbaum C."/>
            <person name="Birren B."/>
        </authorList>
    </citation>
    <scope>NUCLEOTIDE SEQUENCE [LARGE SCALE GENOMIC DNA]</scope>
    <source>
        <strain evidence="2">CBS 10737</strain>
    </source>
</reference>
<keyword evidence="4" id="KW-1185">Reference proteome</keyword>
<sequence>MYIIPTLLPRATITTISGVTFTRPTTSASSIITSRTTIYYSATSKASSSFHGYYTTLTPGSSSSSSSGGGLSSPVKIIIPVFATFFAIIVLVFVITACRRAEMYRRFHSKPPPPRIGAINIPQIPMNRSNSPFDIDTPRVTPYPAPVTAMSQINNSGPVIQDIPSVYHSTPTAREQIHDVPGYQQSEGGMTMPPAYDEVIRGNNR</sequence>
<dbReference type="RefSeq" id="XP_019009151.1">
    <property type="nucleotide sequence ID" value="XM_019157511.1"/>
</dbReference>
<keyword evidence="1" id="KW-1133">Transmembrane helix</keyword>